<evidence type="ECO:0000313" key="2">
    <source>
        <dbReference type="Proteomes" id="UP000807769"/>
    </source>
</evidence>
<organism evidence="1 2">
    <name type="scientific">Suillus subaureus</name>
    <dbReference type="NCBI Taxonomy" id="48587"/>
    <lineage>
        <taxon>Eukaryota</taxon>
        <taxon>Fungi</taxon>
        <taxon>Dikarya</taxon>
        <taxon>Basidiomycota</taxon>
        <taxon>Agaricomycotina</taxon>
        <taxon>Agaricomycetes</taxon>
        <taxon>Agaricomycetidae</taxon>
        <taxon>Boletales</taxon>
        <taxon>Suillineae</taxon>
        <taxon>Suillaceae</taxon>
        <taxon>Suillus</taxon>
    </lineage>
</organism>
<accession>A0A9P7EEF5</accession>
<dbReference type="EMBL" id="JABBWG010000011">
    <property type="protein sequence ID" value="KAG1818665.1"/>
    <property type="molecule type" value="Genomic_DNA"/>
</dbReference>
<name>A0A9P7EEF5_9AGAM</name>
<dbReference type="GeneID" id="64635565"/>
<keyword evidence="2" id="KW-1185">Reference proteome</keyword>
<evidence type="ECO:0008006" key="3">
    <source>
        <dbReference type="Google" id="ProtNLM"/>
    </source>
</evidence>
<gene>
    <name evidence="1" type="ORF">BJ212DRAFT_1497621</name>
</gene>
<dbReference type="Proteomes" id="UP000807769">
    <property type="component" value="Unassembled WGS sequence"/>
</dbReference>
<protein>
    <recommendedName>
        <fullName evidence="3">F-box domain-containing protein</fullName>
    </recommendedName>
</protein>
<sequence>MDKDHEQFRIYLLGETDCRHGVGPFDFFASGWFIDTYTIPWQNGLRYERATLLNITEELRCYILSFLPYNQILRCASPTLKLCRTMHTTVKNSVDLQYAIELGAQGLVQVHPPIVSIAECLRILREKANACILDNLALRLIPQRLSVTLSTGKEHLSASGSQLVTVTRAPDKRLSSRAHVYHCAFVNVLGDRLALYGEAAVKDGYGYWSLHVWNWHEGVQADVGVFFPLSFKNSHSTFPYIKDICVVGEGYRSFSEIRFLTKEKLLAFTSYGHIEPYDVEDLSKAPRLQARFTLPYNSSNMHLYGIQYPPVLHSASSCAHLATPDNHWIWTTNTADRVLCLSNRGPGPLFVITARLFFMNIPPSWFDATSEDGLSVPWSSWGPQNSRCFSGSLHGAGGSRVVSFAKLNNYNDQDPVLLRMMDFNTSAVARGIGKVVREATTYHSFNKDEMSVTTYLPYIEAISSCILHNNALSFALDEEQVALLEQSECISTCQVNDVQHLPE</sequence>
<dbReference type="AlphaFoldDB" id="A0A9P7EEF5"/>
<dbReference type="OrthoDB" id="2745718at2759"/>
<evidence type="ECO:0000313" key="1">
    <source>
        <dbReference type="EMBL" id="KAG1818665.1"/>
    </source>
</evidence>
<dbReference type="RefSeq" id="XP_041194537.1">
    <property type="nucleotide sequence ID" value="XM_041341549.1"/>
</dbReference>
<reference evidence="1" key="1">
    <citation type="journal article" date="2020" name="New Phytol.">
        <title>Comparative genomics reveals dynamic genome evolution in host specialist ectomycorrhizal fungi.</title>
        <authorList>
            <person name="Lofgren L.A."/>
            <person name="Nguyen N.H."/>
            <person name="Vilgalys R."/>
            <person name="Ruytinx J."/>
            <person name="Liao H.L."/>
            <person name="Branco S."/>
            <person name="Kuo A."/>
            <person name="LaButti K."/>
            <person name="Lipzen A."/>
            <person name="Andreopoulos W."/>
            <person name="Pangilinan J."/>
            <person name="Riley R."/>
            <person name="Hundley H."/>
            <person name="Na H."/>
            <person name="Barry K."/>
            <person name="Grigoriev I.V."/>
            <person name="Stajich J.E."/>
            <person name="Kennedy P.G."/>
        </authorList>
    </citation>
    <scope>NUCLEOTIDE SEQUENCE</scope>
    <source>
        <strain evidence="1">MN1</strain>
    </source>
</reference>
<proteinExistence type="predicted"/>
<comment type="caution">
    <text evidence="1">The sequence shown here is derived from an EMBL/GenBank/DDBJ whole genome shotgun (WGS) entry which is preliminary data.</text>
</comment>